<feature type="compositionally biased region" description="Basic residues" evidence="2">
    <location>
        <begin position="71"/>
        <end position="81"/>
    </location>
</feature>
<dbReference type="PANTHER" id="PTHR48065">
    <property type="entry name" value="OS10G0469600 PROTEIN"/>
    <property type="match status" value="1"/>
</dbReference>
<evidence type="ECO:0000313" key="5">
    <source>
        <dbReference type="Proteomes" id="UP000266841"/>
    </source>
</evidence>
<feature type="region of interest" description="Disordered" evidence="2">
    <location>
        <begin position="1"/>
        <end position="96"/>
    </location>
</feature>
<evidence type="ECO:0000256" key="1">
    <source>
        <dbReference type="ARBA" id="ARBA00022737"/>
    </source>
</evidence>
<dbReference type="EMBL" id="AGNL01046538">
    <property type="protein sequence ID" value="EJK47865.1"/>
    <property type="molecule type" value="Genomic_DNA"/>
</dbReference>
<evidence type="ECO:0000256" key="3">
    <source>
        <dbReference type="SAM" id="Phobius"/>
    </source>
</evidence>
<name>K0R584_THAOC</name>
<dbReference type="InterPro" id="IPR001611">
    <property type="entry name" value="Leu-rich_rpt"/>
</dbReference>
<keyword evidence="3" id="KW-1133">Transmembrane helix</keyword>
<keyword evidence="5" id="KW-1185">Reference proteome</keyword>
<dbReference type="AlphaFoldDB" id="K0R584"/>
<gene>
    <name evidence="4" type="ORF">THAOC_33386</name>
</gene>
<feature type="compositionally biased region" description="Basic residues" evidence="2">
    <location>
        <begin position="14"/>
        <end position="23"/>
    </location>
</feature>
<dbReference type="Gene3D" id="3.80.10.10">
    <property type="entry name" value="Ribonuclease Inhibitor"/>
    <property type="match status" value="2"/>
</dbReference>
<evidence type="ECO:0000313" key="4">
    <source>
        <dbReference type="EMBL" id="EJK47865.1"/>
    </source>
</evidence>
<dbReference type="Pfam" id="PF00560">
    <property type="entry name" value="LRR_1"/>
    <property type="match status" value="1"/>
</dbReference>
<dbReference type="Proteomes" id="UP000266841">
    <property type="component" value="Unassembled WGS sequence"/>
</dbReference>
<sequence>MSEDELLAAQGGAPKKKKKKKKPKVDENGNAITPNVDGEPVKKKKKKKPKAEDEDAGNIVTKPGESDGPPVKKKKKKKKKAAATTSENGTTDLLDAGVTSDGHDGVGYAPVAVAASATSAFATRNTDDDSQDEKAIHRLSYNDDYDDAAVKQKVDDADVIVADTSPSQDAFYPNVDVDADVMAEVQQDGIVQVDASGGIQAFVAETIAVDGDDVGIIKSDAEIETEEKKRYTKYFLGAVACMVVVIAAVAVPLTLTYAKGRSATRFITVTEQPTDVPSLMPSLMPSSQPSSLRFRAIVSKLKPLSGDALNVPGSPQYNAAMWISDKDELNLDLSNGGFEQRYIMALFYYAMDGNNWNQKQGWLTGESECYWFGIDGNARGCGDDGVGGCIARGDFVGDYDKICRLDMGRLNNLYGNLPSELGSLTEMRYFEIQDDYILGTLPQSLGNWKQLHTFLIGGNYISGGFPSTFEGNEMLGTIFIDRNRFNSTFPNVFSTLKNLEWLDAEQNGFKGSLPASITRLKRLRILNLNNNSLTGYLPDKWDENNLIEDFEVANNDLTGPLPPTLANAKFLKDVRLSRNQLTGDLPTSYYNFENLEELYLDENMLTGEFPQTPEPFYDGLQELSIHSNDFEGPFPFENFENTLRVKVLELQRNNLEGVVPKDICDRKDPSRAYTRLVSLAVDCDEGKIDCDCCTCYLNGTRANRRRLRGRGEDITN</sequence>
<evidence type="ECO:0000256" key="2">
    <source>
        <dbReference type="SAM" id="MobiDB-lite"/>
    </source>
</evidence>
<comment type="caution">
    <text evidence="4">The sequence shown here is derived from an EMBL/GenBank/DDBJ whole genome shotgun (WGS) entry which is preliminary data.</text>
</comment>
<reference evidence="4 5" key="1">
    <citation type="journal article" date="2012" name="Genome Biol.">
        <title>Genome and low-iron response of an oceanic diatom adapted to chronic iron limitation.</title>
        <authorList>
            <person name="Lommer M."/>
            <person name="Specht M."/>
            <person name="Roy A.S."/>
            <person name="Kraemer L."/>
            <person name="Andreson R."/>
            <person name="Gutowska M.A."/>
            <person name="Wolf J."/>
            <person name="Bergner S.V."/>
            <person name="Schilhabel M.B."/>
            <person name="Klostermeier U.C."/>
            <person name="Beiko R.G."/>
            <person name="Rosenstiel P."/>
            <person name="Hippler M."/>
            <person name="Laroche J."/>
        </authorList>
    </citation>
    <scope>NUCLEOTIDE SEQUENCE [LARGE SCALE GENOMIC DNA]</scope>
    <source>
        <strain evidence="4 5">CCMP1005</strain>
    </source>
</reference>
<keyword evidence="3" id="KW-0472">Membrane</keyword>
<keyword evidence="3" id="KW-0812">Transmembrane</keyword>
<keyword evidence="1" id="KW-0677">Repeat</keyword>
<dbReference type="OrthoDB" id="45774at2759"/>
<organism evidence="4 5">
    <name type="scientific">Thalassiosira oceanica</name>
    <name type="common">Marine diatom</name>
    <dbReference type="NCBI Taxonomy" id="159749"/>
    <lineage>
        <taxon>Eukaryota</taxon>
        <taxon>Sar</taxon>
        <taxon>Stramenopiles</taxon>
        <taxon>Ochrophyta</taxon>
        <taxon>Bacillariophyta</taxon>
        <taxon>Coscinodiscophyceae</taxon>
        <taxon>Thalassiosirophycidae</taxon>
        <taxon>Thalassiosirales</taxon>
        <taxon>Thalassiosiraceae</taxon>
        <taxon>Thalassiosira</taxon>
    </lineage>
</organism>
<evidence type="ECO:0008006" key="6">
    <source>
        <dbReference type="Google" id="ProtNLM"/>
    </source>
</evidence>
<feature type="transmembrane region" description="Helical" evidence="3">
    <location>
        <begin position="234"/>
        <end position="255"/>
    </location>
</feature>
<dbReference type="InterPro" id="IPR032675">
    <property type="entry name" value="LRR_dom_sf"/>
</dbReference>
<dbReference type="PANTHER" id="PTHR48065:SF69">
    <property type="entry name" value="OS07G0466500 PROTEIN"/>
    <property type="match status" value="1"/>
</dbReference>
<protein>
    <recommendedName>
        <fullName evidence="6">L domain-like protein</fullName>
    </recommendedName>
</protein>
<dbReference type="eggNOG" id="ENOG502SPSZ">
    <property type="taxonomic scope" value="Eukaryota"/>
</dbReference>
<dbReference type="OMA" id="CYEGDES"/>
<dbReference type="SUPFAM" id="SSF52058">
    <property type="entry name" value="L domain-like"/>
    <property type="match status" value="1"/>
</dbReference>
<dbReference type="FunFam" id="3.80.10.10:FF:000383">
    <property type="entry name" value="Leucine-rich repeat receptor protein kinase EMS1"/>
    <property type="match status" value="1"/>
</dbReference>
<accession>K0R584</accession>
<proteinExistence type="predicted"/>